<dbReference type="RefSeq" id="WP_236687811.1">
    <property type="nucleotide sequence ID" value="NZ_FZPF01000001.1"/>
</dbReference>
<dbReference type="Proteomes" id="UP000032232">
    <property type="component" value="Unassembled WGS sequence"/>
</dbReference>
<reference evidence="1 2" key="1">
    <citation type="submission" date="2015-02" db="EMBL/GenBank/DDBJ databases">
        <title>Genome Sequence of Jannaschia aquimarina DSM28248, a member of the Roseobacter clade.</title>
        <authorList>
            <person name="Voget S."/>
            <person name="Daniel R."/>
        </authorList>
    </citation>
    <scope>NUCLEOTIDE SEQUENCE [LARGE SCALE GENOMIC DNA]</scope>
    <source>
        <strain evidence="1 2">GSW-M26</strain>
    </source>
</reference>
<protein>
    <submittedName>
        <fullName evidence="1">Uncharacterized protein</fullName>
    </submittedName>
</protein>
<evidence type="ECO:0000313" key="2">
    <source>
        <dbReference type="Proteomes" id="UP000032232"/>
    </source>
</evidence>
<organism evidence="1 2">
    <name type="scientific">Jannaschia aquimarina</name>
    <dbReference type="NCBI Taxonomy" id="935700"/>
    <lineage>
        <taxon>Bacteria</taxon>
        <taxon>Pseudomonadati</taxon>
        <taxon>Pseudomonadota</taxon>
        <taxon>Alphaproteobacteria</taxon>
        <taxon>Rhodobacterales</taxon>
        <taxon>Roseobacteraceae</taxon>
        <taxon>Jannaschia</taxon>
    </lineage>
</organism>
<comment type="caution">
    <text evidence="1">The sequence shown here is derived from an EMBL/GenBank/DDBJ whole genome shotgun (WGS) entry which is preliminary data.</text>
</comment>
<accession>A0A0D1DA60</accession>
<keyword evidence="2" id="KW-1185">Reference proteome</keyword>
<gene>
    <name evidence="1" type="ORF">jaqu_15610</name>
</gene>
<sequence>MIAAPDPSWRLAEVNVARLKAPIDSPVVTPFAEALPAPGCGVTP</sequence>
<dbReference type="PATRIC" id="fig|935700.4.peg.1617"/>
<evidence type="ECO:0000313" key="1">
    <source>
        <dbReference type="EMBL" id="KIT16773.1"/>
    </source>
</evidence>
<proteinExistence type="predicted"/>
<name>A0A0D1DA60_9RHOB</name>
<dbReference type="AlphaFoldDB" id="A0A0D1DA60"/>
<dbReference type="EMBL" id="JYFE01000027">
    <property type="protein sequence ID" value="KIT16773.1"/>
    <property type="molecule type" value="Genomic_DNA"/>
</dbReference>